<keyword evidence="2" id="KW-1185">Reference proteome</keyword>
<dbReference type="EMBL" id="JANPWB010000015">
    <property type="protein sequence ID" value="KAJ1089641.1"/>
    <property type="molecule type" value="Genomic_DNA"/>
</dbReference>
<comment type="caution">
    <text evidence="1">The sequence shown here is derived from an EMBL/GenBank/DDBJ whole genome shotgun (WGS) entry which is preliminary data.</text>
</comment>
<protein>
    <submittedName>
        <fullName evidence="1">Uncharacterized protein</fullName>
    </submittedName>
</protein>
<reference evidence="1" key="1">
    <citation type="journal article" date="2022" name="bioRxiv">
        <title>Sequencing and chromosome-scale assembly of the giantPleurodeles waltlgenome.</title>
        <authorList>
            <person name="Brown T."/>
            <person name="Elewa A."/>
            <person name="Iarovenko S."/>
            <person name="Subramanian E."/>
            <person name="Araus A.J."/>
            <person name="Petzold A."/>
            <person name="Susuki M."/>
            <person name="Suzuki K.-i.T."/>
            <person name="Hayashi T."/>
            <person name="Toyoda A."/>
            <person name="Oliveira C."/>
            <person name="Osipova E."/>
            <person name="Leigh N.D."/>
            <person name="Simon A."/>
            <person name="Yun M.H."/>
        </authorList>
    </citation>
    <scope>NUCLEOTIDE SEQUENCE</scope>
    <source>
        <strain evidence="1">20211129_DDA</strain>
        <tissue evidence="1">Liver</tissue>
    </source>
</reference>
<accession>A0AAV7LDF5</accession>
<evidence type="ECO:0000313" key="1">
    <source>
        <dbReference type="EMBL" id="KAJ1089641.1"/>
    </source>
</evidence>
<sequence>MLPCSLLLGFEADSEPEAGNQKCSATVLRRCAALYPPELWCSNGGQESLVAVGSSGEHHPRLRSMTGKSLVADCSSGALHPCTRKSGLRLLSRTPCGNSPPRVLLAGAEGGSSAVTTATTTAWEDHLYPQPPQQPAEVNQPPLSALLPPPLLLGSRRIGAQPVQPAALSTPASIPEPSSLLAHNIAQCKVNQD</sequence>
<name>A0AAV7LDF5_PLEWA</name>
<proteinExistence type="predicted"/>
<organism evidence="1 2">
    <name type="scientific">Pleurodeles waltl</name>
    <name type="common">Iberian ribbed newt</name>
    <dbReference type="NCBI Taxonomy" id="8319"/>
    <lineage>
        <taxon>Eukaryota</taxon>
        <taxon>Metazoa</taxon>
        <taxon>Chordata</taxon>
        <taxon>Craniata</taxon>
        <taxon>Vertebrata</taxon>
        <taxon>Euteleostomi</taxon>
        <taxon>Amphibia</taxon>
        <taxon>Batrachia</taxon>
        <taxon>Caudata</taxon>
        <taxon>Salamandroidea</taxon>
        <taxon>Salamandridae</taxon>
        <taxon>Pleurodelinae</taxon>
        <taxon>Pleurodeles</taxon>
    </lineage>
</organism>
<dbReference type="Proteomes" id="UP001066276">
    <property type="component" value="Chromosome 11"/>
</dbReference>
<evidence type="ECO:0000313" key="2">
    <source>
        <dbReference type="Proteomes" id="UP001066276"/>
    </source>
</evidence>
<dbReference type="AlphaFoldDB" id="A0AAV7LDF5"/>
<gene>
    <name evidence="1" type="ORF">NDU88_002790</name>
</gene>